<sequence>MKDKAYLLDANILIAVLDENKDNPNHQKAKELYDDLKSKNAKMVITSLIRYEILRGIKSKSINEAQAFLDDFIELEITDLEANPSAKIFHAMPKIDELDDIQKKNYKHNFDIFHYVVAKRYNLDLVNVNEKDFEKIDKFVNQLPINPFEWN</sequence>
<dbReference type="RefSeq" id="WP_407068390.1">
    <property type="nucleotide sequence ID" value="NZ_JBJJXE010000001.1"/>
</dbReference>
<name>A0ABW8U4Y1_9GAMM</name>
<organism evidence="2 3">
    <name type="scientific">Moraxella oculi</name>
    <dbReference type="NCBI Taxonomy" id="2940516"/>
    <lineage>
        <taxon>Bacteria</taxon>
        <taxon>Pseudomonadati</taxon>
        <taxon>Pseudomonadota</taxon>
        <taxon>Gammaproteobacteria</taxon>
        <taxon>Moraxellales</taxon>
        <taxon>Moraxellaceae</taxon>
        <taxon>Moraxella</taxon>
    </lineage>
</organism>
<protein>
    <submittedName>
        <fullName evidence="2">Type II toxin-antitoxin system VapC family toxin</fullName>
    </submittedName>
</protein>
<keyword evidence="3" id="KW-1185">Reference proteome</keyword>
<dbReference type="InterPro" id="IPR029060">
    <property type="entry name" value="PIN-like_dom_sf"/>
</dbReference>
<evidence type="ECO:0000259" key="1">
    <source>
        <dbReference type="Pfam" id="PF01850"/>
    </source>
</evidence>
<accession>A0ABW8U4Y1</accession>
<dbReference type="EMBL" id="JBJJXE010000001">
    <property type="protein sequence ID" value="MFL1731507.1"/>
    <property type="molecule type" value="Genomic_DNA"/>
</dbReference>
<dbReference type="Pfam" id="PF01850">
    <property type="entry name" value="PIN"/>
    <property type="match status" value="1"/>
</dbReference>
<gene>
    <name evidence="2" type="ORF">ACJHVH_00605</name>
</gene>
<evidence type="ECO:0000313" key="3">
    <source>
        <dbReference type="Proteomes" id="UP001624684"/>
    </source>
</evidence>
<dbReference type="SUPFAM" id="SSF88723">
    <property type="entry name" value="PIN domain-like"/>
    <property type="match status" value="1"/>
</dbReference>
<dbReference type="Gene3D" id="3.40.50.1010">
    <property type="entry name" value="5'-nuclease"/>
    <property type="match status" value="1"/>
</dbReference>
<evidence type="ECO:0000313" key="2">
    <source>
        <dbReference type="EMBL" id="MFL1731507.1"/>
    </source>
</evidence>
<feature type="domain" description="PIN" evidence="1">
    <location>
        <begin position="6"/>
        <end position="138"/>
    </location>
</feature>
<comment type="caution">
    <text evidence="2">The sequence shown here is derived from an EMBL/GenBank/DDBJ whole genome shotgun (WGS) entry which is preliminary data.</text>
</comment>
<dbReference type="Proteomes" id="UP001624684">
    <property type="component" value="Unassembled WGS sequence"/>
</dbReference>
<reference evidence="2 3" key="1">
    <citation type="submission" date="2024-11" db="EMBL/GenBank/DDBJ databases">
        <title>First Report of Moraxella oculi in Brazil in an Infectious Bovine Keratoconjunctivitis Outbreak.</title>
        <authorList>
            <person name="Carvalho C.V."/>
            <person name="Domingues R."/>
            <person name="Coutinho C."/>
            <person name="Honorio N.T.B.S."/>
            <person name="Faza D.R.L.R."/>
            <person name="Carvalho W.A."/>
            <person name="Machado A.B.F."/>
            <person name="Martins M.F."/>
            <person name="Gaspar E.B."/>
        </authorList>
    </citation>
    <scope>NUCLEOTIDE SEQUENCE [LARGE SCALE GENOMIC DNA]</scope>
    <source>
        <strain evidence="2 3">2117LE</strain>
    </source>
</reference>
<proteinExistence type="predicted"/>
<dbReference type="InterPro" id="IPR002716">
    <property type="entry name" value="PIN_dom"/>
</dbReference>